<evidence type="ECO:0000256" key="4">
    <source>
        <dbReference type="ARBA" id="ARBA00022771"/>
    </source>
</evidence>
<sequence length="255" mass="28855">QTTRQQQKCYDPQDSTLTFVDREDDLDFLYEEFSSRRALMSCGHAVTPTSLTKWCLRLLEGGESRFVCGQSGCNVEWSYEEVCKMALLTPVEKKLFEKAMASNAARGNDNNKSCPGCTSPVARTNQSDLRVRCTVCSANKRLSYDFCWQCLREWKGPAPRSDHCDNDGCTNESLKTLTTCPEITFKSRAKVTGCPSIRACPTCGILLQHDNIMCEKVQCPRCKNKFCFVCLKPTCFSWCSRVAPRQTSIPVWQKK</sequence>
<evidence type="ECO:0000256" key="3">
    <source>
        <dbReference type="ARBA" id="ARBA00022737"/>
    </source>
</evidence>
<keyword evidence="4" id="KW-0863">Zinc-finger</keyword>
<dbReference type="Ensembl" id="ENSATET00000080191.1">
    <property type="protein sequence ID" value="ENSATEP00000075047.1"/>
    <property type="gene ID" value="ENSATEG00000032822.1"/>
</dbReference>
<evidence type="ECO:0000256" key="1">
    <source>
        <dbReference type="ARBA" id="ARBA00022679"/>
    </source>
</evidence>
<evidence type="ECO:0000256" key="6">
    <source>
        <dbReference type="ARBA" id="ARBA00022833"/>
    </source>
</evidence>
<keyword evidence="2" id="KW-0479">Metal-binding</keyword>
<keyword evidence="9" id="KW-1185">Reference proteome</keyword>
<organism evidence="8 9">
    <name type="scientific">Anabas testudineus</name>
    <name type="common">Climbing perch</name>
    <name type="synonym">Anthias testudineus</name>
    <dbReference type="NCBI Taxonomy" id="64144"/>
    <lineage>
        <taxon>Eukaryota</taxon>
        <taxon>Metazoa</taxon>
        <taxon>Chordata</taxon>
        <taxon>Craniata</taxon>
        <taxon>Vertebrata</taxon>
        <taxon>Euteleostomi</taxon>
        <taxon>Actinopterygii</taxon>
        <taxon>Neopterygii</taxon>
        <taxon>Teleostei</taxon>
        <taxon>Neoteleostei</taxon>
        <taxon>Acanthomorphata</taxon>
        <taxon>Anabantaria</taxon>
        <taxon>Anabantiformes</taxon>
        <taxon>Anabantoidei</taxon>
        <taxon>Anabantidae</taxon>
        <taxon>Anabas</taxon>
    </lineage>
</organism>
<name>A0AAQ6IMT8_ANATE</name>
<dbReference type="FunFam" id="1.20.120.1750:FF:000040">
    <property type="entry name" value="RBR-type E3 ubiquitin transferase"/>
    <property type="match status" value="1"/>
</dbReference>
<evidence type="ECO:0000313" key="9">
    <source>
        <dbReference type="Proteomes" id="UP000265040"/>
    </source>
</evidence>
<keyword evidence="5" id="KW-0833">Ubl conjugation pathway</keyword>
<dbReference type="InterPro" id="IPR044066">
    <property type="entry name" value="TRIAD_supradom"/>
</dbReference>
<dbReference type="GeneTree" id="ENSGT00510000050415"/>
<keyword evidence="6" id="KW-0862">Zinc</keyword>
<dbReference type="SUPFAM" id="SSF57850">
    <property type="entry name" value="RING/U-box"/>
    <property type="match status" value="1"/>
</dbReference>
<reference evidence="8" key="3">
    <citation type="submission" date="2025-09" db="UniProtKB">
        <authorList>
            <consortium name="Ensembl"/>
        </authorList>
    </citation>
    <scope>IDENTIFICATION</scope>
</reference>
<dbReference type="GO" id="GO:0008270">
    <property type="term" value="F:zinc ion binding"/>
    <property type="evidence" value="ECO:0007669"/>
    <property type="project" value="UniProtKB-KW"/>
</dbReference>
<reference evidence="8 9" key="1">
    <citation type="submission" date="2021-04" db="EMBL/GenBank/DDBJ databases">
        <authorList>
            <consortium name="Wellcome Sanger Institute Data Sharing"/>
        </authorList>
    </citation>
    <scope>NUCLEOTIDE SEQUENCE [LARGE SCALE GENOMIC DNA]</scope>
</reference>
<protein>
    <recommendedName>
        <fullName evidence="7">RING-type domain-containing protein</fullName>
    </recommendedName>
</protein>
<accession>A0AAQ6IMT8</accession>
<reference evidence="8" key="2">
    <citation type="submission" date="2025-08" db="UniProtKB">
        <authorList>
            <consortium name="Ensembl"/>
        </authorList>
    </citation>
    <scope>IDENTIFICATION</scope>
</reference>
<feature type="domain" description="RING-type" evidence="7">
    <location>
        <begin position="22"/>
        <end position="255"/>
    </location>
</feature>
<evidence type="ECO:0000256" key="5">
    <source>
        <dbReference type="ARBA" id="ARBA00022786"/>
    </source>
</evidence>
<dbReference type="AlphaFoldDB" id="A0AAQ6IMT8"/>
<dbReference type="PROSITE" id="PS51873">
    <property type="entry name" value="TRIAD"/>
    <property type="match status" value="1"/>
</dbReference>
<evidence type="ECO:0000313" key="8">
    <source>
        <dbReference type="Ensembl" id="ENSATEP00000075047.1"/>
    </source>
</evidence>
<dbReference type="Gene3D" id="1.20.120.1750">
    <property type="match status" value="1"/>
</dbReference>
<evidence type="ECO:0000256" key="2">
    <source>
        <dbReference type="ARBA" id="ARBA00022723"/>
    </source>
</evidence>
<dbReference type="Proteomes" id="UP000265040">
    <property type="component" value="Chromosome 18"/>
</dbReference>
<dbReference type="GO" id="GO:0016740">
    <property type="term" value="F:transferase activity"/>
    <property type="evidence" value="ECO:0007669"/>
    <property type="project" value="UniProtKB-KW"/>
</dbReference>
<evidence type="ECO:0000259" key="7">
    <source>
        <dbReference type="PROSITE" id="PS51873"/>
    </source>
</evidence>
<keyword evidence="1" id="KW-0808">Transferase</keyword>
<keyword evidence="3" id="KW-0677">Repeat</keyword>
<proteinExistence type="predicted"/>